<evidence type="ECO:0000313" key="2">
    <source>
        <dbReference type="EMBL" id="VEL24094.1"/>
    </source>
</evidence>
<accession>A0A3S5BY64</accession>
<gene>
    <name evidence="2" type="ORF">PXEA_LOCUS17534</name>
</gene>
<evidence type="ECO:0000313" key="3">
    <source>
        <dbReference type="Proteomes" id="UP000784294"/>
    </source>
</evidence>
<reference evidence="2" key="1">
    <citation type="submission" date="2018-11" db="EMBL/GenBank/DDBJ databases">
        <authorList>
            <consortium name="Pathogen Informatics"/>
        </authorList>
    </citation>
    <scope>NUCLEOTIDE SEQUENCE</scope>
</reference>
<proteinExistence type="predicted"/>
<dbReference type="EMBL" id="CAAALY010065855">
    <property type="protein sequence ID" value="VEL24094.1"/>
    <property type="molecule type" value="Genomic_DNA"/>
</dbReference>
<feature type="compositionally biased region" description="Polar residues" evidence="1">
    <location>
        <begin position="23"/>
        <end position="36"/>
    </location>
</feature>
<sequence length="158" mass="17245">MHVACETLTSILQGWQARERLQSPLSQNGPSPNQQRPHGGYIPTPPPRQTAGLQPLPGKPSGLGLETTARQSSILPPDRPQALDVLLTDATSRDLVGLLDAKLKGRSPVVSISYHKQSTYTFIWFNFIQTVSDFIFASCQFVQGTPSASFIIIVVCPF</sequence>
<dbReference type="Proteomes" id="UP000784294">
    <property type="component" value="Unassembled WGS sequence"/>
</dbReference>
<comment type="caution">
    <text evidence="2">The sequence shown here is derived from an EMBL/GenBank/DDBJ whole genome shotgun (WGS) entry which is preliminary data.</text>
</comment>
<feature type="region of interest" description="Disordered" evidence="1">
    <location>
        <begin position="23"/>
        <end position="77"/>
    </location>
</feature>
<keyword evidence="3" id="KW-1185">Reference proteome</keyword>
<evidence type="ECO:0000256" key="1">
    <source>
        <dbReference type="SAM" id="MobiDB-lite"/>
    </source>
</evidence>
<organism evidence="2 3">
    <name type="scientific">Protopolystoma xenopodis</name>
    <dbReference type="NCBI Taxonomy" id="117903"/>
    <lineage>
        <taxon>Eukaryota</taxon>
        <taxon>Metazoa</taxon>
        <taxon>Spiralia</taxon>
        <taxon>Lophotrochozoa</taxon>
        <taxon>Platyhelminthes</taxon>
        <taxon>Monogenea</taxon>
        <taxon>Polyopisthocotylea</taxon>
        <taxon>Polystomatidea</taxon>
        <taxon>Polystomatidae</taxon>
        <taxon>Protopolystoma</taxon>
    </lineage>
</organism>
<name>A0A3S5BY64_9PLAT</name>
<dbReference type="AlphaFoldDB" id="A0A3S5BY64"/>
<protein>
    <submittedName>
        <fullName evidence="2">Uncharacterized protein</fullName>
    </submittedName>
</protein>